<reference evidence="1" key="1">
    <citation type="submission" date="2022-01" db="EMBL/GenBank/DDBJ databases">
        <title>Genome Sequence Resource for Two Populations of Ditylenchus destructor, the Migratory Endoparasitic Phytonematode.</title>
        <authorList>
            <person name="Zhang H."/>
            <person name="Lin R."/>
            <person name="Xie B."/>
        </authorList>
    </citation>
    <scope>NUCLEOTIDE SEQUENCE</scope>
    <source>
        <strain evidence="1">BazhouSP</strain>
    </source>
</reference>
<name>A0AAD4RCW4_9BILA</name>
<evidence type="ECO:0000313" key="2">
    <source>
        <dbReference type="Proteomes" id="UP001201812"/>
    </source>
</evidence>
<comment type="caution">
    <text evidence="1">The sequence shown here is derived from an EMBL/GenBank/DDBJ whole genome shotgun (WGS) entry which is preliminary data.</text>
</comment>
<gene>
    <name evidence="1" type="ORF">DdX_03233</name>
</gene>
<keyword evidence="2" id="KW-1185">Reference proteome</keyword>
<organism evidence="1 2">
    <name type="scientific">Ditylenchus destructor</name>
    <dbReference type="NCBI Taxonomy" id="166010"/>
    <lineage>
        <taxon>Eukaryota</taxon>
        <taxon>Metazoa</taxon>
        <taxon>Ecdysozoa</taxon>
        <taxon>Nematoda</taxon>
        <taxon>Chromadorea</taxon>
        <taxon>Rhabditida</taxon>
        <taxon>Tylenchina</taxon>
        <taxon>Tylenchomorpha</taxon>
        <taxon>Sphaerularioidea</taxon>
        <taxon>Anguinidae</taxon>
        <taxon>Anguininae</taxon>
        <taxon>Ditylenchus</taxon>
    </lineage>
</organism>
<dbReference type="AlphaFoldDB" id="A0AAD4RCW4"/>
<protein>
    <recommendedName>
        <fullName evidence="3">Protein FMC1 homolog</fullName>
    </recommendedName>
</protein>
<dbReference type="EMBL" id="JAKKPZ010000002">
    <property type="protein sequence ID" value="KAI1726512.1"/>
    <property type="molecule type" value="Genomic_DNA"/>
</dbReference>
<evidence type="ECO:0000313" key="1">
    <source>
        <dbReference type="EMBL" id="KAI1726512.1"/>
    </source>
</evidence>
<dbReference type="Proteomes" id="UP001201812">
    <property type="component" value="Unassembled WGS sequence"/>
</dbReference>
<accession>A0AAD4RCW4</accession>
<sequence length="102" mass="11578">MTPLLKLRLLTTPILHLRVLRKYVSINGQRCDPLVDMFVHELTEKGLNQKSVNHIVNCYKTYLQSSAALSNLQEKYAGREMSVADSARLVGLELPQRNDQPS</sequence>
<proteinExistence type="predicted"/>
<evidence type="ECO:0008006" key="3">
    <source>
        <dbReference type="Google" id="ProtNLM"/>
    </source>
</evidence>